<evidence type="ECO:0000256" key="1">
    <source>
        <dbReference type="SAM" id="Coils"/>
    </source>
</evidence>
<dbReference type="EMBL" id="CAMKVN010001750">
    <property type="protein sequence ID" value="CAI2177855.1"/>
    <property type="molecule type" value="Genomic_DNA"/>
</dbReference>
<reference evidence="2" key="1">
    <citation type="submission" date="2022-08" db="EMBL/GenBank/DDBJ databases">
        <authorList>
            <person name="Kallberg Y."/>
            <person name="Tangrot J."/>
            <person name="Rosling A."/>
        </authorList>
    </citation>
    <scope>NUCLEOTIDE SEQUENCE</scope>
    <source>
        <strain evidence="2">Wild A</strain>
    </source>
</reference>
<dbReference type="AlphaFoldDB" id="A0A9W4SQE5"/>
<evidence type="ECO:0000313" key="3">
    <source>
        <dbReference type="Proteomes" id="UP001153678"/>
    </source>
</evidence>
<keyword evidence="3" id="KW-1185">Reference proteome</keyword>
<evidence type="ECO:0000313" key="2">
    <source>
        <dbReference type="EMBL" id="CAI2177855.1"/>
    </source>
</evidence>
<sequence>MSRLQEELLHDENWKESDNKLNEVTLKILDTLKRVWYNPAFDPKFVEMMNEGTYIKYVVVSAIYITLFDNLFGEHTFITTIASSYKRGGRHTGRRPDIMLISKENDNLYKLIYVECSQFFYNKQKEDDDNVKYEQEIQTLNKEIERLKNALKEEIVELKKALGRI</sequence>
<keyword evidence="1" id="KW-0175">Coiled coil</keyword>
<name>A0A9W4SQE5_9GLOM</name>
<comment type="caution">
    <text evidence="2">The sequence shown here is derived from an EMBL/GenBank/DDBJ whole genome shotgun (WGS) entry which is preliminary data.</text>
</comment>
<protein>
    <submittedName>
        <fullName evidence="2">4675_t:CDS:1</fullName>
    </submittedName>
</protein>
<accession>A0A9W4SQE5</accession>
<proteinExistence type="predicted"/>
<dbReference type="Proteomes" id="UP001153678">
    <property type="component" value="Unassembled WGS sequence"/>
</dbReference>
<gene>
    <name evidence="2" type="ORF">FWILDA_LOCUS8294</name>
</gene>
<dbReference type="OrthoDB" id="2353057at2759"/>
<organism evidence="2 3">
    <name type="scientific">Funneliformis geosporum</name>
    <dbReference type="NCBI Taxonomy" id="1117311"/>
    <lineage>
        <taxon>Eukaryota</taxon>
        <taxon>Fungi</taxon>
        <taxon>Fungi incertae sedis</taxon>
        <taxon>Mucoromycota</taxon>
        <taxon>Glomeromycotina</taxon>
        <taxon>Glomeromycetes</taxon>
        <taxon>Glomerales</taxon>
        <taxon>Glomeraceae</taxon>
        <taxon>Funneliformis</taxon>
    </lineage>
</organism>
<feature type="coiled-coil region" evidence="1">
    <location>
        <begin position="123"/>
        <end position="164"/>
    </location>
</feature>